<comment type="caution">
    <text evidence="1">The sequence shown here is derived from an EMBL/GenBank/DDBJ whole genome shotgun (WGS) entry which is preliminary data.</text>
</comment>
<protein>
    <submittedName>
        <fullName evidence="1">Uncharacterized protein</fullName>
    </submittedName>
</protein>
<organism evidence="1 2">
    <name type="scientific">Kibdelosporangium lantanae</name>
    <dbReference type="NCBI Taxonomy" id="1497396"/>
    <lineage>
        <taxon>Bacteria</taxon>
        <taxon>Bacillati</taxon>
        <taxon>Actinomycetota</taxon>
        <taxon>Actinomycetes</taxon>
        <taxon>Pseudonocardiales</taxon>
        <taxon>Pseudonocardiaceae</taxon>
        <taxon>Kibdelosporangium</taxon>
    </lineage>
</organism>
<proteinExistence type="predicted"/>
<reference evidence="2" key="1">
    <citation type="journal article" date="2019" name="Int. J. Syst. Evol. Microbiol.">
        <title>The Global Catalogue of Microorganisms (GCM) 10K type strain sequencing project: providing services to taxonomists for standard genome sequencing and annotation.</title>
        <authorList>
            <consortium name="The Broad Institute Genomics Platform"/>
            <consortium name="The Broad Institute Genome Sequencing Center for Infectious Disease"/>
            <person name="Wu L."/>
            <person name="Ma J."/>
        </authorList>
    </citation>
    <scope>NUCLEOTIDE SEQUENCE [LARGE SCALE GENOMIC DNA]</scope>
    <source>
        <strain evidence="2">JCM 31486</strain>
    </source>
</reference>
<dbReference type="Proteomes" id="UP001597045">
    <property type="component" value="Unassembled WGS sequence"/>
</dbReference>
<dbReference type="EMBL" id="JBHTIS010001359">
    <property type="protein sequence ID" value="MFD1048017.1"/>
    <property type="molecule type" value="Genomic_DNA"/>
</dbReference>
<sequence length="43" mass="4771">MVLIGRDINTADVHSRLTACVADTEVDPGDMLWVTRYVSEHPS</sequence>
<evidence type="ECO:0000313" key="1">
    <source>
        <dbReference type="EMBL" id="MFD1048017.1"/>
    </source>
</evidence>
<name>A0ABW3MBV4_9PSEU</name>
<keyword evidence="2" id="KW-1185">Reference proteome</keyword>
<gene>
    <name evidence="1" type="ORF">ACFQ1S_21990</name>
</gene>
<accession>A0ABW3MBV4</accession>
<evidence type="ECO:0000313" key="2">
    <source>
        <dbReference type="Proteomes" id="UP001597045"/>
    </source>
</evidence>